<keyword evidence="3" id="KW-0472">Membrane</keyword>
<dbReference type="PANTHER" id="PTHR11360:SF284">
    <property type="entry name" value="EG:103B4.3 PROTEIN-RELATED"/>
    <property type="match status" value="1"/>
</dbReference>
<evidence type="ECO:0000256" key="2">
    <source>
        <dbReference type="ARBA" id="ARBA00006727"/>
    </source>
</evidence>
<dbReference type="GO" id="GO:0016020">
    <property type="term" value="C:membrane"/>
    <property type="evidence" value="ECO:0007669"/>
    <property type="project" value="UniProtKB-SubCell"/>
</dbReference>
<keyword evidence="3" id="KW-0812">Transmembrane</keyword>
<organism evidence="5 6">
    <name type="scientific">Rhizopus microsporus</name>
    <dbReference type="NCBI Taxonomy" id="58291"/>
    <lineage>
        <taxon>Eukaryota</taxon>
        <taxon>Fungi</taxon>
        <taxon>Fungi incertae sedis</taxon>
        <taxon>Mucoromycota</taxon>
        <taxon>Mucoromycotina</taxon>
        <taxon>Mucoromycetes</taxon>
        <taxon>Mucorales</taxon>
        <taxon>Mucorineae</taxon>
        <taxon>Rhizopodaceae</taxon>
        <taxon>Rhizopus</taxon>
    </lineage>
</organism>
<dbReference type="GO" id="GO:0022857">
    <property type="term" value="F:transmembrane transporter activity"/>
    <property type="evidence" value="ECO:0007669"/>
    <property type="project" value="InterPro"/>
</dbReference>
<feature type="transmembrane region" description="Helical" evidence="3">
    <location>
        <begin position="433"/>
        <end position="452"/>
    </location>
</feature>
<gene>
    <name evidence="5" type="ORF">BCV71DRAFT_229820</name>
</gene>
<feature type="transmembrane region" description="Helical" evidence="3">
    <location>
        <begin position="168"/>
        <end position="189"/>
    </location>
</feature>
<evidence type="ECO:0000256" key="3">
    <source>
        <dbReference type="SAM" id="Phobius"/>
    </source>
</evidence>
<accession>A0A1X0RN56</accession>
<dbReference type="Pfam" id="PF07690">
    <property type="entry name" value="MFS_1"/>
    <property type="match status" value="1"/>
</dbReference>
<feature type="transmembrane region" description="Helical" evidence="3">
    <location>
        <begin position="300"/>
        <end position="324"/>
    </location>
</feature>
<feature type="transmembrane region" description="Helical" evidence="3">
    <location>
        <begin position="62"/>
        <end position="81"/>
    </location>
</feature>
<dbReference type="AlphaFoldDB" id="A0A1X0RN56"/>
<dbReference type="InterPro" id="IPR011701">
    <property type="entry name" value="MFS"/>
</dbReference>
<feature type="domain" description="Major facilitator superfamily (MFS) profile" evidence="4">
    <location>
        <begin position="65"/>
        <end position="457"/>
    </location>
</feature>
<comment type="similarity">
    <text evidence="2">Belongs to the major facilitator superfamily. Monocarboxylate porter (TC 2.A.1.13) family.</text>
</comment>
<evidence type="ECO:0000313" key="6">
    <source>
        <dbReference type="Proteomes" id="UP000242381"/>
    </source>
</evidence>
<feature type="transmembrane region" description="Helical" evidence="3">
    <location>
        <begin position="139"/>
        <end position="156"/>
    </location>
</feature>
<dbReference type="Proteomes" id="UP000242381">
    <property type="component" value="Unassembled WGS sequence"/>
</dbReference>
<keyword evidence="3" id="KW-1133">Transmembrane helix</keyword>
<proteinExistence type="inferred from homology"/>
<dbReference type="InterPro" id="IPR050327">
    <property type="entry name" value="Proton-linked_MCT"/>
</dbReference>
<comment type="subcellular location">
    <subcellularLocation>
        <location evidence="1">Membrane</location>
        <topology evidence="1">Multi-pass membrane protein</topology>
    </subcellularLocation>
</comment>
<dbReference type="Gene3D" id="1.20.1250.20">
    <property type="entry name" value="MFS general substrate transporter like domains"/>
    <property type="match status" value="2"/>
</dbReference>
<evidence type="ECO:0000259" key="4">
    <source>
        <dbReference type="PROSITE" id="PS50850"/>
    </source>
</evidence>
<feature type="transmembrane region" description="Helical" evidence="3">
    <location>
        <begin position="114"/>
        <end position="133"/>
    </location>
</feature>
<name>A0A1X0RN56_RHIZD</name>
<feature type="transmembrane region" description="Helical" evidence="3">
    <location>
        <begin position="366"/>
        <end position="391"/>
    </location>
</feature>
<dbReference type="InterPro" id="IPR036259">
    <property type="entry name" value="MFS_trans_sf"/>
</dbReference>
<dbReference type="EMBL" id="KV921536">
    <property type="protein sequence ID" value="ORE13447.1"/>
    <property type="molecule type" value="Genomic_DNA"/>
</dbReference>
<dbReference type="VEuPathDB" id="FungiDB:BCV72DRAFT_217399"/>
<dbReference type="PROSITE" id="PS50850">
    <property type="entry name" value="MFS"/>
    <property type="match status" value="1"/>
</dbReference>
<dbReference type="InterPro" id="IPR020846">
    <property type="entry name" value="MFS_dom"/>
</dbReference>
<protein>
    <submittedName>
        <fullName evidence="5">MFS general substrate transporter</fullName>
    </submittedName>
</protein>
<dbReference type="OMA" id="KYFTGIC"/>
<feature type="transmembrane region" description="Helical" evidence="3">
    <location>
        <begin position="403"/>
        <end position="421"/>
    </location>
</feature>
<sequence length="464" mass="51149">MKSCTHTSVQHATLTCTVCTEESNSSYITSETLDASRNEQCEKSIEQLSQTETVRYEEGGSYPWIVVLCTFFILTVGLATGQSWGVMQNYYEQHNLGNDDPINLSLKLSFAQTIYNTLINVLGPMSQLLLSILGPKNTLVASVLVSSLGLLLASFSTQTWHLYLTHGVIYGIGISIMFYIALSIVPQYFTKHRGIALGLTSSGISIGGLVFPFVMDAINTRFGASWCYRIMSLICFVVGLSACWLLGATDKGKKQAKTSLNIKETFDFSVANDWRYILWCIIDILFEAAYNTPAYFLPSYATYLGLSSSQGALILSVGSGMNAIGRIISGFLADWIGHVNVVIIYCTISGLSCLLLWTFAKTFGTLLAFSIFYGFFGGAFVTLTPAIMLLVTGQEKFETGISVFLVITVISMFGPNLAGTIETSIHELEPYESYKYFTGICYLAGVVLLFILRFSLRRRLFIII</sequence>
<feature type="transmembrane region" description="Helical" evidence="3">
    <location>
        <begin position="195"/>
        <end position="214"/>
    </location>
</feature>
<reference evidence="5 6" key="1">
    <citation type="journal article" date="2016" name="Proc. Natl. Acad. Sci. U.S.A.">
        <title>Lipid metabolic changes in an early divergent fungus govern the establishment of a mutualistic symbiosis with endobacteria.</title>
        <authorList>
            <person name="Lastovetsky O.A."/>
            <person name="Gaspar M.L."/>
            <person name="Mondo S.J."/>
            <person name="LaButti K.M."/>
            <person name="Sandor L."/>
            <person name="Grigoriev I.V."/>
            <person name="Henry S.A."/>
            <person name="Pawlowska T.E."/>
        </authorList>
    </citation>
    <scope>NUCLEOTIDE SEQUENCE [LARGE SCALE GENOMIC DNA]</scope>
    <source>
        <strain evidence="5 6">ATCC 11559</strain>
    </source>
</reference>
<dbReference type="SUPFAM" id="SSF103473">
    <property type="entry name" value="MFS general substrate transporter"/>
    <property type="match status" value="1"/>
</dbReference>
<feature type="transmembrane region" description="Helical" evidence="3">
    <location>
        <begin position="336"/>
        <end position="360"/>
    </location>
</feature>
<feature type="transmembrane region" description="Helical" evidence="3">
    <location>
        <begin position="226"/>
        <end position="247"/>
    </location>
</feature>
<dbReference type="PANTHER" id="PTHR11360">
    <property type="entry name" value="MONOCARBOXYLATE TRANSPORTER"/>
    <property type="match status" value="1"/>
</dbReference>
<evidence type="ECO:0000256" key="1">
    <source>
        <dbReference type="ARBA" id="ARBA00004141"/>
    </source>
</evidence>
<evidence type="ECO:0000313" key="5">
    <source>
        <dbReference type="EMBL" id="ORE13447.1"/>
    </source>
</evidence>